<dbReference type="InterPro" id="IPR036388">
    <property type="entry name" value="WH-like_DNA-bd_sf"/>
</dbReference>
<dbReference type="Proteomes" id="UP000789396">
    <property type="component" value="Unassembled WGS sequence"/>
</dbReference>
<evidence type="ECO:0000313" key="1">
    <source>
        <dbReference type="EMBL" id="CAG8795895.1"/>
    </source>
</evidence>
<keyword evidence="2" id="KW-1185">Reference proteome</keyword>
<organism evidence="1 2">
    <name type="scientific">Racocetra fulgida</name>
    <dbReference type="NCBI Taxonomy" id="60492"/>
    <lineage>
        <taxon>Eukaryota</taxon>
        <taxon>Fungi</taxon>
        <taxon>Fungi incertae sedis</taxon>
        <taxon>Mucoromycota</taxon>
        <taxon>Glomeromycotina</taxon>
        <taxon>Glomeromycetes</taxon>
        <taxon>Diversisporales</taxon>
        <taxon>Gigasporaceae</taxon>
        <taxon>Racocetra</taxon>
    </lineage>
</organism>
<reference evidence="1" key="1">
    <citation type="submission" date="2021-06" db="EMBL/GenBank/DDBJ databases">
        <authorList>
            <person name="Kallberg Y."/>
            <person name="Tangrot J."/>
            <person name="Rosling A."/>
        </authorList>
    </citation>
    <scope>NUCLEOTIDE SEQUENCE</scope>
    <source>
        <strain evidence="1">IN212</strain>
    </source>
</reference>
<feature type="non-terminal residue" evidence="1">
    <location>
        <position position="1"/>
    </location>
</feature>
<gene>
    <name evidence="1" type="ORF">RFULGI_LOCUS17226</name>
</gene>
<evidence type="ECO:0000313" key="2">
    <source>
        <dbReference type="Proteomes" id="UP000789396"/>
    </source>
</evidence>
<feature type="non-terminal residue" evidence="1">
    <location>
        <position position="103"/>
    </location>
</feature>
<protein>
    <submittedName>
        <fullName evidence="1">8940_t:CDS:1</fullName>
    </submittedName>
</protein>
<dbReference type="EMBL" id="CAJVPZ010066163">
    <property type="protein sequence ID" value="CAG8795895.1"/>
    <property type="molecule type" value="Genomic_DNA"/>
</dbReference>
<dbReference type="Gene3D" id="1.10.10.10">
    <property type="entry name" value="Winged helix-like DNA-binding domain superfamily/Winged helix DNA-binding domain"/>
    <property type="match status" value="1"/>
</dbReference>
<dbReference type="AlphaFoldDB" id="A0A9N9JT26"/>
<accession>A0A9N9JT26</accession>
<comment type="caution">
    <text evidence="1">The sequence shown here is derived from an EMBL/GenBank/DDBJ whole genome shotgun (WGS) entry which is preliminary data.</text>
</comment>
<name>A0A9N9JT26_9GLOM</name>
<dbReference type="OrthoDB" id="2400715at2759"/>
<sequence>QEPSECGKCDNCQCRIKDNPSIWDVTIDIIELLRVVEVLTTTYDHQITPADIIGVFRRSNAARIKKLGYQQLEEFYDQKDVKKSKKPNLLSTIELAEFALKDL</sequence>
<proteinExistence type="predicted"/>